<keyword evidence="3" id="KW-1185">Reference proteome</keyword>
<feature type="transmembrane region" description="Helical" evidence="1">
    <location>
        <begin position="12"/>
        <end position="31"/>
    </location>
</feature>
<evidence type="ECO:0000256" key="1">
    <source>
        <dbReference type="SAM" id="Phobius"/>
    </source>
</evidence>
<dbReference type="AlphaFoldDB" id="A0A841CC71"/>
<dbReference type="SUPFAM" id="SSF53649">
    <property type="entry name" value="Alkaline phosphatase-like"/>
    <property type="match status" value="1"/>
</dbReference>
<reference evidence="2 3" key="1">
    <citation type="submission" date="2020-08" db="EMBL/GenBank/DDBJ databases">
        <title>Genomic Encyclopedia of Type Strains, Phase III (KMG-III): the genomes of soil and plant-associated and newly described type strains.</title>
        <authorList>
            <person name="Whitman W."/>
        </authorList>
    </citation>
    <scope>NUCLEOTIDE SEQUENCE [LARGE SCALE GENOMIC DNA]</scope>
    <source>
        <strain evidence="2 3">CECT 8640</strain>
    </source>
</reference>
<feature type="transmembrane region" description="Helical" evidence="1">
    <location>
        <begin position="156"/>
        <end position="176"/>
    </location>
</feature>
<protein>
    <recommendedName>
        <fullName evidence="4">Phosphoglycerol transferase MdoB-like AlkP superfamily enzyme</fullName>
    </recommendedName>
</protein>
<dbReference type="Gene3D" id="3.40.720.10">
    <property type="entry name" value="Alkaline Phosphatase, subunit A"/>
    <property type="match status" value="1"/>
</dbReference>
<dbReference type="Proteomes" id="UP000547510">
    <property type="component" value="Unassembled WGS sequence"/>
</dbReference>
<feature type="transmembrane region" description="Helical" evidence="1">
    <location>
        <begin position="65"/>
        <end position="84"/>
    </location>
</feature>
<comment type="caution">
    <text evidence="2">The sequence shown here is derived from an EMBL/GenBank/DDBJ whole genome shotgun (WGS) entry which is preliminary data.</text>
</comment>
<accession>A0A841CC71</accession>
<gene>
    <name evidence="2" type="ORF">FHS29_000175</name>
</gene>
<name>A0A841CC71_9PSEU</name>
<feature type="transmembrane region" description="Helical" evidence="1">
    <location>
        <begin position="37"/>
        <end position="58"/>
    </location>
</feature>
<keyword evidence="1" id="KW-1133">Transmembrane helix</keyword>
<keyword evidence="1" id="KW-0812">Transmembrane</keyword>
<evidence type="ECO:0000313" key="3">
    <source>
        <dbReference type="Proteomes" id="UP000547510"/>
    </source>
</evidence>
<sequence length="539" mass="57803">MTADRVPWRRIAARVLTGLAALLVLVVLVAPNDLDRFTVGAFLRLPVEGLLGVVLVLVLPGRARWVAVVAGGAFLGLVAVVKLLDIGFDLVLFRPFDLVLDWPLFGPAVEFVEVTAGGAGALGAVVGAVLLALVLVVLVTMAVVRLARLVSRHRLVSTRAVVVLAVAWITLAVPGVPVASNSAAMFVYEHARQVDAGLHDQEAFAAESAVDAFRDTPGDRLLTALRGKNVVVVFVESYGRVAVEDPGMGPAVAQVLDDGARRLRDAGFSSRSAFLTSPTAGGGSWLAHATLLSGLWIDNQQRYRNLVSSDRLTLNGAFRRADWRTVGVMPGVTRAWPEGGFFDYQHVYPAADLGYRGPRFGYATTPDQYTLAAFERTESASATPVMATIPLVTSHAPWAPIPKLVDWQDVGDGSVFGGMPSGDAAPEAIFSRDPAQVRTDYRRSVEYSLSTLVSYVENYGDDDLVLLFLGDHQPAQVVTGGDASRDVPITIVARDAAVVDRISGWRWDEGLKPGPQAPVWRMDAFRDRFLTTFGPASGP</sequence>
<dbReference type="InterPro" id="IPR017850">
    <property type="entry name" value="Alkaline_phosphatase_core_sf"/>
</dbReference>
<proteinExistence type="predicted"/>
<feature type="transmembrane region" description="Helical" evidence="1">
    <location>
        <begin position="121"/>
        <end position="144"/>
    </location>
</feature>
<dbReference type="EMBL" id="JACHJN010000001">
    <property type="protein sequence ID" value="MBB5953605.1"/>
    <property type="molecule type" value="Genomic_DNA"/>
</dbReference>
<organism evidence="2 3">
    <name type="scientific">Saccharothrix tamanrassetensis</name>
    <dbReference type="NCBI Taxonomy" id="1051531"/>
    <lineage>
        <taxon>Bacteria</taxon>
        <taxon>Bacillati</taxon>
        <taxon>Actinomycetota</taxon>
        <taxon>Actinomycetes</taxon>
        <taxon>Pseudonocardiales</taxon>
        <taxon>Pseudonocardiaceae</taxon>
        <taxon>Saccharothrix</taxon>
    </lineage>
</organism>
<evidence type="ECO:0000313" key="2">
    <source>
        <dbReference type="EMBL" id="MBB5953605.1"/>
    </source>
</evidence>
<evidence type="ECO:0008006" key="4">
    <source>
        <dbReference type="Google" id="ProtNLM"/>
    </source>
</evidence>
<dbReference type="RefSeq" id="WP_184687281.1">
    <property type="nucleotide sequence ID" value="NZ_JACHJN010000001.1"/>
</dbReference>
<keyword evidence="1" id="KW-0472">Membrane</keyword>